<sequence>MPDKLLPVAQLSSTAEHEINLEPGARAKSFLLYHLSELELGEMKQQLTEILRAGHIRYSKSPWGAPLRMWMDIRYLNKSTIKDATPLGRIDKIRQRLRGATRFSAFDLMSGYHQLQIRAEDIPKTAFNTRYGG</sequence>
<dbReference type="AlphaFoldDB" id="A0A8H8DIK0"/>
<comment type="caution">
    <text evidence="1">The sequence shown here is derived from an EMBL/GenBank/DDBJ whole genome shotgun (WGS) entry which is preliminary data.</text>
</comment>
<evidence type="ECO:0008006" key="3">
    <source>
        <dbReference type="Google" id="ProtNLM"/>
    </source>
</evidence>
<dbReference type="Gene3D" id="3.10.10.10">
    <property type="entry name" value="HIV Type 1 Reverse Transcriptase, subunit A, domain 1"/>
    <property type="match status" value="1"/>
</dbReference>
<keyword evidence="2" id="KW-1185">Reference proteome</keyword>
<dbReference type="InterPro" id="IPR053134">
    <property type="entry name" value="RNA-dir_DNA_polymerase"/>
</dbReference>
<name>A0A8H8DIK0_9FUNG</name>
<dbReference type="Gene3D" id="3.30.70.270">
    <property type="match status" value="1"/>
</dbReference>
<dbReference type="PANTHER" id="PTHR24559:SF444">
    <property type="entry name" value="REVERSE TRANSCRIPTASE DOMAIN-CONTAINING PROTEIN"/>
    <property type="match status" value="1"/>
</dbReference>
<evidence type="ECO:0000313" key="2">
    <source>
        <dbReference type="Proteomes" id="UP000673691"/>
    </source>
</evidence>
<dbReference type="OrthoDB" id="2431547at2759"/>
<dbReference type="CDD" id="cd01647">
    <property type="entry name" value="RT_LTR"/>
    <property type="match status" value="1"/>
</dbReference>
<accession>A0A8H8DIK0</accession>
<dbReference type="InterPro" id="IPR043128">
    <property type="entry name" value="Rev_trsase/Diguanyl_cyclase"/>
</dbReference>
<dbReference type="InterPro" id="IPR043502">
    <property type="entry name" value="DNA/RNA_pol_sf"/>
</dbReference>
<dbReference type="EMBL" id="JAEFCI010006378">
    <property type="protein sequence ID" value="KAG5459728.1"/>
    <property type="molecule type" value="Genomic_DNA"/>
</dbReference>
<dbReference type="PANTHER" id="PTHR24559">
    <property type="entry name" value="TRANSPOSON TY3-I GAG-POL POLYPROTEIN"/>
    <property type="match status" value="1"/>
</dbReference>
<gene>
    <name evidence="1" type="ORF">BJ554DRAFT_8318</name>
</gene>
<dbReference type="SUPFAM" id="SSF56672">
    <property type="entry name" value="DNA/RNA polymerases"/>
    <property type="match status" value="1"/>
</dbReference>
<organism evidence="1 2">
    <name type="scientific">Olpidium bornovanus</name>
    <dbReference type="NCBI Taxonomy" id="278681"/>
    <lineage>
        <taxon>Eukaryota</taxon>
        <taxon>Fungi</taxon>
        <taxon>Fungi incertae sedis</taxon>
        <taxon>Olpidiomycota</taxon>
        <taxon>Olpidiomycotina</taxon>
        <taxon>Olpidiomycetes</taxon>
        <taxon>Olpidiales</taxon>
        <taxon>Olpidiaceae</taxon>
        <taxon>Olpidium</taxon>
    </lineage>
</organism>
<evidence type="ECO:0000313" key="1">
    <source>
        <dbReference type="EMBL" id="KAG5459728.1"/>
    </source>
</evidence>
<proteinExistence type="predicted"/>
<reference evidence="1 2" key="1">
    <citation type="journal article" name="Sci. Rep.">
        <title>Genome-scale phylogenetic analyses confirm Olpidium as the closest living zoosporic fungus to the non-flagellated, terrestrial fungi.</title>
        <authorList>
            <person name="Chang Y."/>
            <person name="Rochon D."/>
            <person name="Sekimoto S."/>
            <person name="Wang Y."/>
            <person name="Chovatia M."/>
            <person name="Sandor L."/>
            <person name="Salamov A."/>
            <person name="Grigoriev I.V."/>
            <person name="Stajich J.E."/>
            <person name="Spatafora J.W."/>
        </authorList>
    </citation>
    <scope>NUCLEOTIDE SEQUENCE [LARGE SCALE GENOMIC DNA]</scope>
    <source>
        <strain evidence="1">S191</strain>
    </source>
</reference>
<dbReference type="Proteomes" id="UP000673691">
    <property type="component" value="Unassembled WGS sequence"/>
</dbReference>
<protein>
    <recommendedName>
        <fullName evidence="3">Reverse transcriptase</fullName>
    </recommendedName>
</protein>